<feature type="active site" description="Proton donor" evidence="15">
    <location>
        <position position="3"/>
    </location>
</feature>
<name>A0A3G6J763_9CORY</name>
<dbReference type="PROSITE" id="PS01242">
    <property type="entry name" value="ZF_FPG_1"/>
    <property type="match status" value="1"/>
</dbReference>
<evidence type="ECO:0000256" key="11">
    <source>
        <dbReference type="ARBA" id="ARBA00023239"/>
    </source>
</evidence>
<proteinExistence type="inferred from homology"/>
<feature type="domain" description="FPG-type" evidence="16">
    <location>
        <begin position="331"/>
        <end position="365"/>
    </location>
</feature>
<gene>
    <name evidence="18" type="primary">fpg1</name>
    <name evidence="15" type="synonym">fpg</name>
    <name evidence="15" type="synonym">mutM</name>
    <name evidence="18" type="ORF">CCHOA_07575</name>
</gene>
<dbReference type="PANTHER" id="PTHR22993:SF9">
    <property type="entry name" value="FORMAMIDOPYRIMIDINE-DNA GLYCOSYLASE"/>
    <property type="match status" value="1"/>
</dbReference>
<comment type="catalytic activity">
    <reaction evidence="14 15">
        <text>2'-deoxyribonucleotide-(2'-deoxyribose 5'-phosphate)-2'-deoxyribonucleotide-DNA = a 3'-end 2'-deoxyribonucleotide-(2,3-dehydro-2,3-deoxyribose 5'-phosphate)-DNA + a 5'-end 5'-phospho-2'-deoxyribonucleoside-DNA + H(+)</text>
        <dbReference type="Rhea" id="RHEA:66592"/>
        <dbReference type="Rhea" id="RHEA-COMP:13180"/>
        <dbReference type="Rhea" id="RHEA-COMP:16897"/>
        <dbReference type="Rhea" id="RHEA-COMP:17067"/>
        <dbReference type="ChEBI" id="CHEBI:15378"/>
        <dbReference type="ChEBI" id="CHEBI:136412"/>
        <dbReference type="ChEBI" id="CHEBI:157695"/>
        <dbReference type="ChEBI" id="CHEBI:167181"/>
        <dbReference type="EC" id="4.2.99.18"/>
    </reaction>
</comment>
<evidence type="ECO:0000256" key="1">
    <source>
        <dbReference type="ARBA" id="ARBA00001668"/>
    </source>
</evidence>
<protein>
    <recommendedName>
        <fullName evidence="15">Formamidopyrimidine-DNA glycosylase</fullName>
        <shortName evidence="15">Fapy-DNA glycosylase</shortName>
        <ecNumber evidence="15">3.2.2.23</ecNumber>
    </recommendedName>
    <alternativeName>
        <fullName evidence="15">DNA-(apurinic or apyrimidinic site) lyase MutM</fullName>
        <shortName evidence="15">AP lyase MutM</shortName>
        <ecNumber evidence="15">4.2.99.18</ecNumber>
    </alternativeName>
</protein>
<feature type="domain" description="Formamidopyrimidine-DNA glycosylase catalytic" evidence="17">
    <location>
        <begin position="2"/>
        <end position="198"/>
    </location>
</feature>
<dbReference type="NCBIfam" id="NF002211">
    <property type="entry name" value="PRK01103.1"/>
    <property type="match status" value="1"/>
</dbReference>
<dbReference type="InterPro" id="IPR000214">
    <property type="entry name" value="Znf_DNA_glyclase/AP_lyase"/>
</dbReference>
<dbReference type="Pfam" id="PF06827">
    <property type="entry name" value="zf-FPG_IleRS"/>
    <property type="match status" value="1"/>
</dbReference>
<comment type="subunit">
    <text evidence="3 15">Monomer.</text>
</comment>
<dbReference type="GO" id="GO:0034039">
    <property type="term" value="F:8-oxo-7,8-dihydroguanine DNA N-glycosylase activity"/>
    <property type="evidence" value="ECO:0007669"/>
    <property type="project" value="TreeGrafter"/>
</dbReference>
<evidence type="ECO:0000259" key="17">
    <source>
        <dbReference type="PROSITE" id="PS51068"/>
    </source>
</evidence>
<dbReference type="EC" id="4.2.99.18" evidence="15"/>
<evidence type="ECO:0000256" key="8">
    <source>
        <dbReference type="ARBA" id="ARBA00022833"/>
    </source>
</evidence>
<dbReference type="FunFam" id="1.10.8.50:FF:000003">
    <property type="entry name" value="Formamidopyrimidine-DNA glycosylase"/>
    <property type="match status" value="1"/>
</dbReference>
<keyword evidence="12 15" id="KW-0511">Multifunctional enzyme</keyword>
<evidence type="ECO:0000256" key="15">
    <source>
        <dbReference type="HAMAP-Rule" id="MF_00103"/>
    </source>
</evidence>
<dbReference type="EMBL" id="CP033896">
    <property type="protein sequence ID" value="AZA13907.1"/>
    <property type="molecule type" value="Genomic_DNA"/>
</dbReference>
<dbReference type="GO" id="GO:0003690">
    <property type="term" value="F:double-stranded DNA binding"/>
    <property type="evidence" value="ECO:0007669"/>
    <property type="project" value="UniProtKB-ARBA"/>
</dbReference>
<comment type="catalytic activity">
    <reaction evidence="1 15">
        <text>Hydrolysis of DNA containing ring-opened 7-methylguanine residues, releasing 2,6-diamino-4-hydroxy-5-(N-methyl)formamidopyrimidine.</text>
        <dbReference type="EC" id="3.2.2.23"/>
    </reaction>
</comment>
<accession>A0A3G6J763</accession>
<dbReference type="InterPro" id="IPR015887">
    <property type="entry name" value="DNA_glyclase_Znf_dom_DNA_BS"/>
</dbReference>
<dbReference type="PROSITE" id="PS51066">
    <property type="entry name" value="ZF_FPG_2"/>
    <property type="match status" value="1"/>
</dbReference>
<evidence type="ECO:0000256" key="6">
    <source>
        <dbReference type="ARBA" id="ARBA00022771"/>
    </source>
</evidence>
<evidence type="ECO:0000313" key="19">
    <source>
        <dbReference type="Proteomes" id="UP000269019"/>
    </source>
</evidence>
<evidence type="ECO:0000256" key="14">
    <source>
        <dbReference type="ARBA" id="ARBA00044632"/>
    </source>
</evidence>
<dbReference type="InterPro" id="IPR010979">
    <property type="entry name" value="Ribosomal_uS13-like_H2TH"/>
</dbReference>
<keyword evidence="11 15" id="KW-0456">Lyase</keyword>
<dbReference type="SUPFAM" id="SSF57716">
    <property type="entry name" value="Glucocorticoid receptor-like (DNA-binding domain)"/>
    <property type="match status" value="1"/>
</dbReference>
<dbReference type="GO" id="GO:0006979">
    <property type="term" value="P:response to oxidative stress"/>
    <property type="evidence" value="ECO:0007669"/>
    <property type="project" value="UniProtKB-ARBA"/>
</dbReference>
<feature type="binding site" evidence="15">
    <location>
        <position position="195"/>
    </location>
    <ligand>
        <name>DNA</name>
        <dbReference type="ChEBI" id="CHEBI:16991"/>
    </ligand>
</feature>
<dbReference type="Gene3D" id="3.20.190.10">
    <property type="entry name" value="MutM-like, N-terminal"/>
    <property type="match status" value="1"/>
</dbReference>
<feature type="active site" description="Proton donor; for beta-elimination activity" evidence="15">
    <location>
        <position position="61"/>
    </location>
</feature>
<dbReference type="GO" id="GO:0003684">
    <property type="term" value="F:damaged DNA binding"/>
    <property type="evidence" value="ECO:0007669"/>
    <property type="project" value="InterPro"/>
</dbReference>
<dbReference type="Pfam" id="PF01149">
    <property type="entry name" value="Fapy_DNA_glyco"/>
    <property type="match status" value="2"/>
</dbReference>
<keyword evidence="8 15" id="KW-0862">Zinc</keyword>
<keyword evidence="5 15" id="KW-0227">DNA damage</keyword>
<keyword evidence="7 15" id="KW-0378">Hydrolase</keyword>
<dbReference type="InterPro" id="IPR020629">
    <property type="entry name" value="FPG_Glyclase"/>
</dbReference>
<keyword evidence="9 15" id="KW-0238">DNA-binding</keyword>
<evidence type="ECO:0000259" key="16">
    <source>
        <dbReference type="PROSITE" id="PS51066"/>
    </source>
</evidence>
<feature type="active site" description="Proton donor; for delta-elimination activity" evidence="15">
    <location>
        <position position="355"/>
    </location>
</feature>
<dbReference type="Gene3D" id="1.10.8.50">
    <property type="match status" value="1"/>
</dbReference>
<comment type="cofactor">
    <cofactor evidence="15">
        <name>Zn(2+)</name>
        <dbReference type="ChEBI" id="CHEBI:29105"/>
    </cofactor>
    <text evidence="15">Binds 1 zinc ion per subunit.</text>
</comment>
<dbReference type="AlphaFoldDB" id="A0A3G6J763"/>
<keyword evidence="10 15" id="KW-0234">DNA repair</keyword>
<keyword evidence="6 15" id="KW-0863">Zinc-finger</keyword>
<dbReference type="HAMAP" id="MF_00103">
    <property type="entry name" value="Fapy_DNA_glycosyl"/>
    <property type="match status" value="1"/>
</dbReference>
<organism evidence="18 19">
    <name type="scientific">Corynebacterium choanae</name>
    <dbReference type="NCBI Taxonomy" id="1862358"/>
    <lineage>
        <taxon>Bacteria</taxon>
        <taxon>Bacillati</taxon>
        <taxon>Actinomycetota</taxon>
        <taxon>Actinomycetes</taxon>
        <taxon>Mycobacteriales</taxon>
        <taxon>Corynebacteriaceae</taxon>
        <taxon>Corynebacterium</taxon>
    </lineage>
</organism>
<comment type="similarity">
    <text evidence="2 15">Belongs to the FPG family.</text>
</comment>
<dbReference type="SUPFAM" id="SSF81624">
    <property type="entry name" value="N-terminal domain of MutM-like DNA repair proteins"/>
    <property type="match status" value="2"/>
</dbReference>
<dbReference type="GO" id="GO:0008270">
    <property type="term" value="F:zinc ion binding"/>
    <property type="evidence" value="ECO:0007669"/>
    <property type="project" value="UniProtKB-UniRule"/>
</dbReference>
<dbReference type="KEGG" id="ccho:CCHOA_07575"/>
<dbReference type="Pfam" id="PF06831">
    <property type="entry name" value="H2TH"/>
    <property type="match status" value="1"/>
</dbReference>
<evidence type="ECO:0000256" key="12">
    <source>
        <dbReference type="ARBA" id="ARBA00023268"/>
    </source>
</evidence>
<dbReference type="SMART" id="SM00898">
    <property type="entry name" value="Fapy_DNA_glyco"/>
    <property type="match status" value="1"/>
</dbReference>
<evidence type="ECO:0000256" key="9">
    <source>
        <dbReference type="ARBA" id="ARBA00023125"/>
    </source>
</evidence>
<dbReference type="PROSITE" id="PS51068">
    <property type="entry name" value="FPG_CAT"/>
    <property type="match status" value="1"/>
</dbReference>
<dbReference type="InterPro" id="IPR015886">
    <property type="entry name" value="H2TH_FPG"/>
</dbReference>
<feature type="binding site" evidence="15">
    <location>
        <position position="176"/>
    </location>
    <ligand>
        <name>DNA</name>
        <dbReference type="ChEBI" id="CHEBI:16991"/>
    </ligand>
</feature>
<evidence type="ECO:0000256" key="2">
    <source>
        <dbReference type="ARBA" id="ARBA00009409"/>
    </source>
</evidence>
<dbReference type="GO" id="GO:0140078">
    <property type="term" value="F:class I DNA-(apurinic or apyrimidinic site) endonuclease activity"/>
    <property type="evidence" value="ECO:0007669"/>
    <property type="project" value="UniProtKB-EC"/>
</dbReference>
<dbReference type="SMART" id="SM01232">
    <property type="entry name" value="H2TH"/>
    <property type="match status" value="1"/>
</dbReference>
<sequence length="367" mass="40224">MPELPEVETVRRGLAAHILGEQIQQVSVYHPRVLRHDDRHPHDVSARLAGLRISGVHRRGKFLWLRFSDQPLLVNHDWTDQFLTTLVGESKIVRASQHIAAQATADRASVRLGSSSSAVLAGQPDGNIAPGIAEDAGGGSQQTVAEVLLVHLGMSGQMLIEDPNRGDDSPFAHHPHRRATMTFTSGRQVHFIDQRTFGYWHLDQAVPSTGAVGRLGVPRRVAHIAPDLCEADLDIDRVAARLKQRGAALKPLLLDQQIIAGIGNIYADEMLWSAQLHPLQSAQRVSHKRLVTLLGCGQTIMRRAIAAGGTSFDDLYVNVNGESGYFDVTLEAYGRTDKPCSRCGTPLTRQVVGGRSSHYCATCQRRY</sequence>
<dbReference type="PANTHER" id="PTHR22993">
    <property type="entry name" value="FORMAMIDOPYRIMIDINE-DNA GLYCOSYLASE"/>
    <property type="match status" value="1"/>
</dbReference>
<dbReference type="InterPro" id="IPR035937">
    <property type="entry name" value="FPG_N"/>
</dbReference>
<comment type="function">
    <text evidence="15">Involved in base excision repair of DNA damaged by oxidation or by mutagenic agents. Acts as DNA glycosylase that recognizes and removes damaged bases. Has a preference for oxidized purines, such as 7,8-dihydro-8-oxoguanine (8-oxoG). Has AP (apurinic/apyrimidinic) lyase activity and introduces nicks in the DNA strand. Cleaves the DNA backbone by beta-delta elimination to generate a single-strand break at the site of the removed base with both 3'- and 5'-phosphates.</text>
</comment>
<dbReference type="SUPFAM" id="SSF46946">
    <property type="entry name" value="S13-like H2TH domain"/>
    <property type="match status" value="1"/>
</dbReference>
<evidence type="ECO:0000256" key="4">
    <source>
        <dbReference type="ARBA" id="ARBA00022723"/>
    </source>
</evidence>
<dbReference type="RefSeq" id="WP_164472414.1">
    <property type="nucleotide sequence ID" value="NZ_CP033896.1"/>
</dbReference>
<dbReference type="Proteomes" id="UP000269019">
    <property type="component" value="Chromosome"/>
</dbReference>
<feature type="binding site" evidence="15">
    <location>
        <position position="245"/>
    </location>
    <ligand>
        <name>DNA</name>
        <dbReference type="ChEBI" id="CHEBI:16991"/>
    </ligand>
</feature>
<reference evidence="18 19" key="1">
    <citation type="submission" date="2018-11" db="EMBL/GenBank/DDBJ databases">
        <authorList>
            <person name="Kleinhagauer T."/>
            <person name="Glaeser S.P."/>
            <person name="Spergser J."/>
            <person name="Ruckert C."/>
            <person name="Kaempfer P."/>
            <person name="Busse H.-J."/>
        </authorList>
    </citation>
    <scope>NUCLEOTIDE SEQUENCE [LARGE SCALE GENOMIC DNA]</scope>
    <source>
        <strain evidence="18 19">200CH</strain>
    </source>
</reference>
<feature type="active site" description="Schiff-base intermediate with DNA" evidence="15">
    <location>
        <position position="2"/>
    </location>
</feature>
<evidence type="ECO:0000256" key="10">
    <source>
        <dbReference type="ARBA" id="ARBA00023204"/>
    </source>
</evidence>
<keyword evidence="13 15" id="KW-0326">Glycosidase</keyword>
<dbReference type="InterPro" id="IPR012319">
    <property type="entry name" value="FPG_cat"/>
</dbReference>
<keyword evidence="19" id="KW-1185">Reference proteome</keyword>
<dbReference type="CDD" id="cd08966">
    <property type="entry name" value="EcFpg-like_N"/>
    <property type="match status" value="1"/>
</dbReference>
<keyword evidence="4 15" id="KW-0479">Metal-binding</keyword>
<evidence type="ECO:0000313" key="18">
    <source>
        <dbReference type="EMBL" id="AZA13907.1"/>
    </source>
</evidence>
<dbReference type="GO" id="GO:0006284">
    <property type="term" value="P:base-excision repair"/>
    <property type="evidence" value="ECO:0007669"/>
    <property type="project" value="InterPro"/>
</dbReference>
<evidence type="ECO:0000256" key="7">
    <source>
        <dbReference type="ARBA" id="ARBA00022801"/>
    </source>
</evidence>
<dbReference type="EC" id="3.2.2.23" evidence="15"/>
<dbReference type="InterPro" id="IPR010663">
    <property type="entry name" value="Znf_FPG/IleRS"/>
</dbReference>
<evidence type="ECO:0000256" key="5">
    <source>
        <dbReference type="ARBA" id="ARBA00022763"/>
    </source>
</evidence>
<evidence type="ECO:0000256" key="13">
    <source>
        <dbReference type="ARBA" id="ARBA00023295"/>
    </source>
</evidence>
<evidence type="ECO:0000256" key="3">
    <source>
        <dbReference type="ARBA" id="ARBA00011245"/>
    </source>
</evidence>